<reference evidence="2 3" key="1">
    <citation type="submission" date="2017-12" db="EMBL/GenBank/DDBJ databases">
        <title>Draft Genome sequences of multiple microbial strains isolated from spacecraft associated surfaces.</title>
        <authorList>
            <person name="Seuylemezian A."/>
            <person name="Vaishampayan P."/>
            <person name="Venkateswaran K."/>
        </authorList>
    </citation>
    <scope>NUCLEOTIDE SEQUENCE [LARGE SCALE GENOMIC DNA]</scope>
    <source>
        <strain evidence="2 3">2P01AA</strain>
    </source>
</reference>
<feature type="transmembrane region" description="Helical" evidence="1">
    <location>
        <begin position="9"/>
        <end position="29"/>
    </location>
</feature>
<feature type="transmembrane region" description="Helical" evidence="1">
    <location>
        <begin position="221"/>
        <end position="239"/>
    </location>
</feature>
<evidence type="ECO:0000313" key="3">
    <source>
        <dbReference type="Proteomes" id="UP000233553"/>
    </source>
</evidence>
<dbReference type="Pfam" id="PF14897">
    <property type="entry name" value="EpsG"/>
    <property type="match status" value="1"/>
</dbReference>
<dbReference type="EMBL" id="PISJ01000014">
    <property type="protein sequence ID" value="PKF32909.1"/>
    <property type="molecule type" value="Genomic_DNA"/>
</dbReference>
<sequence>MNRPSNKHAIYCIISYSILLIYIFILWHLPNDWFRDRDVYLIYARNYDTFLKSEDPLKQIVNEPLFSQIAGLFSNYPELFPICMSIFIASIYFILVIKKSKNLIVFFLATSLLFFNTFLVFPQLFQQRQGLATAFFLIIFFFIKKQRNRVILSCILPFIHVVFFLITPIYIVYELYLQHKEKTKIILSTSLTTIIFSVLSISLMYMIGFRQADLYNTLNEGRGGGSFLLHLFLLIYIYFWDNRNDQRLYGWVLLGLTFYIFSYFIFPASGRLFSSFYPFILIYLVSRDKWQDVTILFLMNIVFIYLFFSAGYLDMLNMNALSFDYELERFIKDLF</sequence>
<feature type="transmembrane region" description="Helical" evidence="1">
    <location>
        <begin position="185"/>
        <end position="209"/>
    </location>
</feature>
<name>A0A2N0WDX5_9GAMM</name>
<evidence type="ECO:0000313" key="2">
    <source>
        <dbReference type="EMBL" id="PKF32909.1"/>
    </source>
</evidence>
<feature type="transmembrane region" description="Helical" evidence="1">
    <location>
        <begin position="127"/>
        <end position="143"/>
    </location>
</feature>
<keyword evidence="1" id="KW-0472">Membrane</keyword>
<dbReference type="InterPro" id="IPR049458">
    <property type="entry name" value="EpsG-like"/>
</dbReference>
<comment type="caution">
    <text evidence="2">The sequence shown here is derived from an EMBL/GenBank/DDBJ whole genome shotgun (WGS) entry which is preliminary data.</text>
</comment>
<evidence type="ECO:0008006" key="4">
    <source>
        <dbReference type="Google" id="ProtNLM"/>
    </source>
</evidence>
<proteinExistence type="predicted"/>
<gene>
    <name evidence="2" type="ORF">CW311_12780</name>
</gene>
<dbReference type="Proteomes" id="UP000233553">
    <property type="component" value="Unassembled WGS sequence"/>
</dbReference>
<feature type="transmembrane region" description="Helical" evidence="1">
    <location>
        <begin position="150"/>
        <end position="173"/>
    </location>
</feature>
<organism evidence="2 3">
    <name type="scientific">Acinetobacter proteolyticus</name>
    <dbReference type="NCBI Taxonomy" id="1776741"/>
    <lineage>
        <taxon>Bacteria</taxon>
        <taxon>Pseudomonadati</taxon>
        <taxon>Pseudomonadota</taxon>
        <taxon>Gammaproteobacteria</taxon>
        <taxon>Moraxellales</taxon>
        <taxon>Moraxellaceae</taxon>
        <taxon>Acinetobacter</taxon>
    </lineage>
</organism>
<feature type="transmembrane region" description="Helical" evidence="1">
    <location>
        <begin position="79"/>
        <end position="96"/>
    </location>
</feature>
<protein>
    <recommendedName>
        <fullName evidence="4">EpsG family protein</fullName>
    </recommendedName>
</protein>
<dbReference type="RefSeq" id="WP_101236774.1">
    <property type="nucleotide sequence ID" value="NZ_PISJ01000014.1"/>
</dbReference>
<accession>A0A2N0WDX5</accession>
<feature type="transmembrane region" description="Helical" evidence="1">
    <location>
        <begin position="103"/>
        <end position="121"/>
    </location>
</feature>
<keyword evidence="1" id="KW-0812">Transmembrane</keyword>
<evidence type="ECO:0000256" key="1">
    <source>
        <dbReference type="SAM" id="Phobius"/>
    </source>
</evidence>
<keyword evidence="1" id="KW-1133">Transmembrane helix</keyword>
<feature type="transmembrane region" description="Helical" evidence="1">
    <location>
        <begin position="293"/>
        <end position="313"/>
    </location>
</feature>
<dbReference type="AlphaFoldDB" id="A0A2N0WDX5"/>
<feature type="transmembrane region" description="Helical" evidence="1">
    <location>
        <begin position="251"/>
        <end position="273"/>
    </location>
</feature>